<comment type="catalytic activity">
    <reaction evidence="6">
        <text>NADH + H2O = reduced beta-nicotinamide D-ribonucleotide + AMP + 2 H(+)</text>
        <dbReference type="Rhea" id="RHEA:48868"/>
        <dbReference type="ChEBI" id="CHEBI:15377"/>
        <dbReference type="ChEBI" id="CHEBI:15378"/>
        <dbReference type="ChEBI" id="CHEBI:57945"/>
        <dbReference type="ChEBI" id="CHEBI:90832"/>
        <dbReference type="ChEBI" id="CHEBI:456215"/>
        <dbReference type="EC" id="3.6.1.22"/>
    </reaction>
</comment>
<comment type="function">
    <text evidence="6">Mediates the hydrolysis of some nucleoside diphosphate derivatives, possibly using both NADH and ADP-ribose as substrates.</text>
</comment>
<dbReference type="EC" id="3.6.1.13" evidence="6"/>
<evidence type="ECO:0007829" key="13">
    <source>
        <dbReference type="ProteomicsDB" id="A0A1P8BEI5"/>
    </source>
</evidence>
<dbReference type="Gene3D" id="3.90.79.10">
    <property type="entry name" value="Nucleoside Triphosphate Pyrophosphohydrolase"/>
    <property type="match status" value="1"/>
</dbReference>
<dbReference type="FunFam" id="3.40.630.30:FF:000016">
    <property type="entry name" value="nudix hydrolase 2"/>
    <property type="match status" value="1"/>
</dbReference>
<evidence type="ECO:0007829" key="12">
    <source>
        <dbReference type="PeptideAtlas" id="A0A1P8BEI5"/>
    </source>
</evidence>
<dbReference type="CDD" id="cd04670">
    <property type="entry name" value="NUDIX_ASFGF2_Nudt6"/>
    <property type="match status" value="1"/>
</dbReference>
<dbReference type="InterPro" id="IPR000086">
    <property type="entry name" value="NUDIX_hydrolase_dom"/>
</dbReference>
<keyword evidence="4 6" id="KW-0378">Hydrolase</keyword>
<dbReference type="OrthoDB" id="447842at2759"/>
<evidence type="ECO:0000256" key="3">
    <source>
        <dbReference type="ARBA" id="ARBA00022723"/>
    </source>
</evidence>
<dbReference type="SMR" id="A0A1P8BEI5"/>
<evidence type="ECO:0000256" key="5">
    <source>
        <dbReference type="ARBA" id="ARBA00022842"/>
    </source>
</evidence>
<dbReference type="RefSeq" id="NP_001331621.1">
    <property type="nucleotide sequence ID" value="NM_001344713.1"/>
</dbReference>
<evidence type="ECO:0000256" key="4">
    <source>
        <dbReference type="ARBA" id="ARBA00022801"/>
    </source>
</evidence>
<proteinExistence type="evidence at protein level"/>
<comment type="catalytic activity">
    <reaction evidence="6">
        <text>ADP-D-ribose + H2O = D-ribose 5-phosphate + AMP + 2 H(+)</text>
        <dbReference type="Rhea" id="RHEA:10412"/>
        <dbReference type="ChEBI" id="CHEBI:15377"/>
        <dbReference type="ChEBI" id="CHEBI:15378"/>
        <dbReference type="ChEBI" id="CHEBI:57967"/>
        <dbReference type="ChEBI" id="CHEBI:78346"/>
        <dbReference type="ChEBI" id="CHEBI:456215"/>
        <dbReference type="EC" id="3.6.1.13"/>
    </reaction>
</comment>
<evidence type="ECO:0000259" key="7">
    <source>
        <dbReference type="PROSITE" id="PS51462"/>
    </source>
</evidence>
<keyword evidence="10" id="KW-1185">Reference proteome</keyword>
<keyword evidence="5 6" id="KW-0460">Magnesium</keyword>
<dbReference type="TAIR" id="AT5G47240">
    <property type="gene designation" value="NUDT8"/>
</dbReference>
<dbReference type="GO" id="GO:0047631">
    <property type="term" value="F:ADP-ribose diphosphatase activity"/>
    <property type="evidence" value="ECO:0007669"/>
    <property type="project" value="UniProtKB-UniRule"/>
</dbReference>
<evidence type="ECO:0000256" key="2">
    <source>
        <dbReference type="ARBA" id="ARBA00005582"/>
    </source>
</evidence>
<evidence type="ECO:0000313" key="11">
    <source>
        <dbReference type="TAIR" id="AT5G47240"/>
    </source>
</evidence>
<organism evidence="9 10">
    <name type="scientific">Arabidopsis thaliana</name>
    <name type="common">Mouse-ear cress</name>
    <dbReference type="NCBI Taxonomy" id="3702"/>
    <lineage>
        <taxon>Eukaryota</taxon>
        <taxon>Viridiplantae</taxon>
        <taxon>Streptophyta</taxon>
        <taxon>Embryophyta</taxon>
        <taxon>Tracheophyta</taxon>
        <taxon>Spermatophyta</taxon>
        <taxon>Magnoliopsida</taxon>
        <taxon>eudicotyledons</taxon>
        <taxon>Gunneridae</taxon>
        <taxon>Pentapetalae</taxon>
        <taxon>rosids</taxon>
        <taxon>malvids</taxon>
        <taxon>Brassicales</taxon>
        <taxon>Brassicaceae</taxon>
        <taxon>Camelineae</taxon>
        <taxon>Arabidopsis</taxon>
    </lineage>
</organism>
<dbReference type="OMA" id="QQHWWTA"/>
<dbReference type="Gene3D" id="3.40.630.30">
    <property type="match status" value="1"/>
</dbReference>
<dbReference type="InterPro" id="IPR015797">
    <property type="entry name" value="NUDIX_hydrolase-like_dom_sf"/>
</dbReference>
<comment type="similarity">
    <text evidence="2 6">Belongs to the Nudix hydrolase family.</text>
</comment>
<dbReference type="SUPFAM" id="SSF55811">
    <property type="entry name" value="Nudix"/>
    <property type="match status" value="1"/>
</dbReference>
<dbReference type="PROSITE" id="PS51462">
    <property type="entry name" value="NUDIX"/>
    <property type="match status" value="1"/>
</dbReference>
<dbReference type="GO" id="GO:0046872">
    <property type="term" value="F:metal ion binding"/>
    <property type="evidence" value="ECO:0007669"/>
    <property type="project" value="UniProtKB-UniRule"/>
</dbReference>
<comment type="catalytic activity">
    <reaction evidence="6">
        <text>NAD(+) + H2O = beta-nicotinamide D-ribonucleotide + AMP + 2 H(+)</text>
        <dbReference type="Rhea" id="RHEA:11800"/>
        <dbReference type="ChEBI" id="CHEBI:14649"/>
        <dbReference type="ChEBI" id="CHEBI:15377"/>
        <dbReference type="ChEBI" id="CHEBI:15378"/>
        <dbReference type="ChEBI" id="CHEBI:57540"/>
        <dbReference type="ChEBI" id="CHEBI:456215"/>
        <dbReference type="EC" id="3.6.1.22"/>
    </reaction>
</comment>
<dbReference type="PANTHER" id="PTHR13994">
    <property type="entry name" value="NUDIX HYDROLASE RELATED"/>
    <property type="match status" value="1"/>
</dbReference>
<dbReference type="GO" id="GO:0051287">
    <property type="term" value="F:NAD binding"/>
    <property type="evidence" value="ECO:0007669"/>
    <property type="project" value="UniProtKB-UniRule"/>
</dbReference>
<dbReference type="Pfam" id="PF00293">
    <property type="entry name" value="NUDIX"/>
    <property type="match status" value="1"/>
</dbReference>
<accession>A0A1P8BEI5</accession>
<protein>
    <recommendedName>
        <fullName evidence="6">Nudix hydrolase</fullName>
        <shortName evidence="6">AtNUDT</shortName>
        <ecNumber evidence="6">3.6.1.13</ecNumber>
        <ecNumber evidence="6">3.6.1.22</ecNumber>
    </recommendedName>
    <alternativeName>
        <fullName evidence="6">ADP-ribose pyrophosphatase</fullName>
    </alternativeName>
    <alternativeName>
        <fullName evidence="6">NADH pyrophosphatase</fullName>
    </alternativeName>
</protein>
<reference evidence="9 10" key="1">
    <citation type="journal article" date="2000" name="Nature">
        <title>Sequence and analysis of chromosome 5 of the plant Arabidopsis thaliana.</title>
        <authorList>
            <consortium name="Kazusa DNA Research Institute"/>
            <consortium name="Cold Spring Harbor and Washington University in St Louis Sequencing Consortium"/>
            <consortium name="European Union Arabidopsis Genome Sequencing Consortium"/>
            <person name="Tabata S."/>
            <person name="Kaneko T."/>
            <person name="Nakamura Y."/>
            <person name="Kotani H."/>
            <person name="Kato T."/>
            <person name="Asamizu E."/>
            <person name="Miyajima N."/>
            <person name="Sasamoto S."/>
            <person name="Kimura T."/>
            <person name="Hosouchi T."/>
            <person name="Kawashima K."/>
            <person name="Kohara M."/>
            <person name="Matsumoto M."/>
            <person name="Matsuno A."/>
            <person name="Muraki A."/>
            <person name="Nakayama S."/>
            <person name="Nakazaki N."/>
            <person name="Naruo K."/>
            <person name="Okumura S."/>
            <person name="Shinpo S."/>
            <person name="Takeuchi C."/>
            <person name="Wada T."/>
            <person name="Watanabe A."/>
            <person name="Yamada M."/>
            <person name="Yasuda M."/>
            <person name="Sato S."/>
            <person name="de la Bastide M."/>
            <person name="Huang E."/>
            <person name="Spiegel L."/>
            <person name="Gnoj L."/>
            <person name="O'Shaughnessy A."/>
            <person name="Preston R."/>
            <person name="Habermann K."/>
            <person name="Murray J."/>
            <person name="Johnson D."/>
            <person name="Rohlfing T."/>
            <person name="Nelson J."/>
            <person name="Stoneking T."/>
            <person name="Pepin K."/>
            <person name="Spieth J."/>
            <person name="Sekhon M."/>
            <person name="Armstrong J."/>
            <person name="Becker M."/>
            <person name="Belter E."/>
            <person name="Cordum H."/>
            <person name="Cordes M."/>
            <person name="Courtney L."/>
            <person name="Courtney W."/>
            <person name="Dante M."/>
            <person name="Du H."/>
            <person name="Edwards J."/>
            <person name="Fryman J."/>
            <person name="Haakensen B."/>
            <person name="Lamar E."/>
            <person name="Latreille P."/>
            <person name="Leonard S."/>
            <person name="Meyer R."/>
            <person name="Mulvaney E."/>
            <person name="Ozersky P."/>
            <person name="Riley A."/>
            <person name="Strowmatt C."/>
            <person name="Wagner-McPherson C."/>
            <person name="Wollam A."/>
            <person name="Yoakum M."/>
            <person name="Bell M."/>
            <person name="Dedhia N."/>
            <person name="Parnell L."/>
            <person name="Shah R."/>
            <person name="Rodriguez M."/>
            <person name="See L.H."/>
            <person name="Vil D."/>
            <person name="Baker J."/>
            <person name="Kirchoff K."/>
            <person name="Toth K."/>
            <person name="King L."/>
            <person name="Bahret A."/>
            <person name="Miller B."/>
            <person name="Marra M."/>
            <person name="Martienssen R."/>
            <person name="McCombie W.R."/>
            <person name="Wilson R.K."/>
            <person name="Murphy G."/>
            <person name="Bancroft I."/>
            <person name="Volckaert G."/>
            <person name="Wambutt R."/>
            <person name="Dusterhoft A."/>
            <person name="Stiekema W."/>
            <person name="Pohl T."/>
            <person name="Entian K.D."/>
            <person name="Terryn N."/>
            <person name="Hartley N."/>
            <person name="Bent E."/>
            <person name="Johnson S."/>
            <person name="Langham S.A."/>
            <person name="McCullagh B."/>
            <person name="Robben J."/>
            <person name="Grymonprez B."/>
            <person name="Zimmermann W."/>
            <person name="Ramsperger U."/>
            <person name="Wedler H."/>
            <person name="Balke K."/>
            <person name="Wedler E."/>
            <person name="Peters S."/>
            <person name="van Staveren M."/>
            <person name="Dirkse W."/>
            <person name="Mooijman P."/>
            <person name="Lankhorst R.K."/>
            <person name="Weitzenegger T."/>
            <person name="Bothe G."/>
            <person name="Rose M."/>
            <person name="Hauf J."/>
            <person name="Berneiser S."/>
            <person name="Hempel S."/>
            <person name="Feldpausch M."/>
            <person name="Lamberth S."/>
            <person name="Villarroel R."/>
            <person name="Gielen J."/>
            <person name="Ardiles W."/>
            <person name="Bents O."/>
            <person name="Lemcke K."/>
            <person name="Kolesov G."/>
            <person name="Mayer K."/>
            <person name="Rudd S."/>
            <person name="Schoof H."/>
            <person name="Schueller C."/>
            <person name="Zaccaria P."/>
            <person name="Mewes H.W."/>
            <person name="Bevan M."/>
            <person name="Fransz P."/>
        </authorList>
    </citation>
    <scope>NUCLEOTIDE SEQUENCE [LARGE SCALE GENOMIC DNA]</scope>
    <source>
        <strain evidence="10">cv. Columbia</strain>
    </source>
</reference>
<dbReference type="PANTHER" id="PTHR13994:SF13">
    <property type="entry name" value="FI03680P"/>
    <property type="match status" value="1"/>
</dbReference>
<dbReference type="Araport" id="AT5G47240"/>
<keyword evidence="12 13" id="KW-1267">Proteomics identification</keyword>
<dbReference type="ProteomicsDB" id="201577"/>
<dbReference type="EC" id="3.6.1.22" evidence="6"/>
<dbReference type="InterPro" id="IPR020084">
    <property type="entry name" value="NUDIX_hydrolase_CS"/>
</dbReference>
<dbReference type="Pfam" id="PF18290">
    <property type="entry name" value="Nudix_hydro"/>
    <property type="match status" value="1"/>
</dbReference>
<evidence type="ECO:0000256" key="6">
    <source>
        <dbReference type="RuleBase" id="RU368106"/>
    </source>
</evidence>
<evidence type="ECO:0000313" key="8">
    <source>
        <dbReference type="Araport" id="AT5G47240"/>
    </source>
</evidence>
<dbReference type="PROSITE" id="PS00893">
    <property type="entry name" value="NUDIX_BOX"/>
    <property type="match status" value="1"/>
</dbReference>
<gene>
    <name evidence="9 11" type="primary">NUDT8</name>
    <name evidence="9" type="synonym">atnudt8</name>
    <name evidence="9" type="synonym">MQL5.10</name>
    <name evidence="9" type="synonym">MQL5_10</name>
    <name evidence="9" type="synonym">nudix hydrolase homolog 8</name>
    <name evidence="8 9" type="ordered locus">At5g47240</name>
</gene>
<dbReference type="FunFam" id="3.90.79.10:FF:000015">
    <property type="entry name" value="Nudix hydrolase 8"/>
    <property type="match status" value="1"/>
</dbReference>
<keyword evidence="3 6" id="KW-0479">Metal-binding</keyword>
<dbReference type="ExpressionAtlas" id="A0A1P8BEI5">
    <property type="expression patterns" value="baseline and differential"/>
</dbReference>
<dbReference type="InterPro" id="IPR003293">
    <property type="entry name" value="Nudix_hydrolase6-like"/>
</dbReference>
<comment type="cofactor">
    <cofactor evidence="1 6">
        <name>Mg(2+)</name>
        <dbReference type="ChEBI" id="CHEBI:18420"/>
    </cofactor>
</comment>
<dbReference type="PRINTS" id="PR01356">
    <property type="entry name" value="GFGPROTEIN"/>
</dbReference>
<feature type="domain" description="Nudix hydrolase" evidence="7">
    <location>
        <begin position="188"/>
        <end position="347"/>
    </location>
</feature>
<dbReference type="InterPro" id="IPR040618">
    <property type="entry name" value="Pre-Nudix"/>
</dbReference>
<dbReference type="GeneID" id="834771"/>
<evidence type="ECO:0000313" key="10">
    <source>
        <dbReference type="Proteomes" id="UP000006548"/>
    </source>
</evidence>
<reference evidence="10" key="2">
    <citation type="journal article" date="2017" name="Plant J.">
        <title>Araport11: a complete reannotation of the Arabidopsis thaliana reference genome.</title>
        <authorList>
            <person name="Cheng C.Y."/>
            <person name="Krishnakumar V."/>
            <person name="Chan A.P."/>
            <person name="Thibaud-Nissen F."/>
            <person name="Schobel S."/>
            <person name="Town C.D."/>
        </authorList>
    </citation>
    <scope>GENOME REANNOTATION</scope>
    <source>
        <strain evidence="10">cv. Columbia</strain>
    </source>
</reference>
<evidence type="ECO:0000256" key="1">
    <source>
        <dbReference type="ARBA" id="ARBA00001946"/>
    </source>
</evidence>
<dbReference type="Proteomes" id="UP000006548">
    <property type="component" value="Chromosome 5"/>
</dbReference>
<name>A0A1P8BEI5_ARATH</name>
<dbReference type="EMBL" id="CP002688">
    <property type="protein sequence ID" value="ANM69977.1"/>
    <property type="molecule type" value="Genomic_DNA"/>
</dbReference>
<evidence type="ECO:0000313" key="9">
    <source>
        <dbReference type="EMBL" id="ANM69977.1"/>
    </source>
</evidence>
<sequence>MDSVSLSEVTVIKGTTHLGFMHSFRQPFCGVKISPKFYLSKVDGPKAISSSSNTKSQFVYGGGSIAATSDSGYKMNGVNLKSRTLMSSAVKERSLLDAYDDEYGGVIVDHGKLPSNPYAFASMLRASLSDWRRKGKKGVWLKLPVEQSELVPIAIKEGFEYHHAEKGYVMLTYWIPEEEPSMLPANASHQVGVGGFVLNQHKEVLVVQEKYCAPSITGLWKLPTGFINESEEIFSGAVREVKEETGVDTEFSEVIAFRHAHNVAFEKSDLFFICMLRPLSDKIIIDALEIKAAKVNVTRVFIRMLQLYMLQDGPDYNDCCVFQWMPLAEFVEQPMIRGDKMFKRVIEICEARLSHRYCGLSPHRLVSTFDGKPSSLYYNVVDDDHDPSHSNCSTEFYR</sequence>
<dbReference type="GO" id="GO:0035529">
    <property type="term" value="F:NADH pyrophosphatase activity"/>
    <property type="evidence" value="ECO:0007669"/>
    <property type="project" value="UniProtKB-UniRule"/>
</dbReference>
<dbReference type="AlphaFoldDB" id="A0A1P8BEI5"/>